<evidence type="ECO:0000256" key="1">
    <source>
        <dbReference type="SAM" id="Coils"/>
    </source>
</evidence>
<feature type="domain" description="FHA" evidence="3">
    <location>
        <begin position="416"/>
        <end position="473"/>
    </location>
</feature>
<evidence type="ECO:0000259" key="3">
    <source>
        <dbReference type="PROSITE" id="PS50006"/>
    </source>
</evidence>
<dbReference type="InterPro" id="IPR008984">
    <property type="entry name" value="SMAD_FHA_dom_sf"/>
</dbReference>
<dbReference type="Pfam" id="PF18998">
    <property type="entry name" value="Flg_new_2"/>
    <property type="match status" value="1"/>
</dbReference>
<dbReference type="PROSITE" id="PS50006">
    <property type="entry name" value="FHA_DOMAIN"/>
    <property type="match status" value="1"/>
</dbReference>
<dbReference type="InterPro" id="IPR044060">
    <property type="entry name" value="Bacterial_rp_domain"/>
</dbReference>
<dbReference type="Proteomes" id="UP000004775">
    <property type="component" value="Unassembled WGS sequence"/>
</dbReference>
<dbReference type="SUPFAM" id="SSF49879">
    <property type="entry name" value="SMAD/FHA domain"/>
    <property type="match status" value="1"/>
</dbReference>
<dbReference type="InterPro" id="IPR001245">
    <property type="entry name" value="Ser-Thr/Tyr_kinase_cat_dom"/>
</dbReference>
<comment type="caution">
    <text evidence="5">The sequence shown here is derived from an EMBL/GenBank/DDBJ whole genome shotgun (WGS) entry which is preliminary data.</text>
</comment>
<sequence>MNIGEYKVTTERSENSLYRWVEAVNTQKEKTVIIQILQPGISPEITAQIVAYFDTLQAIRRKNLWLPEQVFSNADYPLVLVYPYLSTTPLGEILQASTEEEAIEWWHQASETLHTLHNKNIVHGCIALDSFVVVERSVCLTGFGYAPFLQMGEPKAIQECREVVAPEVLADHYLTSAADIYGFAKTVANWQPQLLTTTWYSQAANPNPEFRYPRIRDCFQALQETLLRSIPEEYNEAQRTKTSEDAVETESNHQHQDIIPKYILEAKVEPSEAGEVCGGGSYSSYPEPKSVLVKAQPLAGWNFDHWSGDIEGEESSVTLTMNCDKLIVAYFVPSISPTESDNSTRLEQEKLESEKKARLEAERKLKVKEEQERQRVERERIEKEKLEATPARFLRLLRKGKSTNDRFYPLSATKEVFIGREPNCTIVLDSRQYRNVSRRHAVIRPFYSAPDVITWEIWDLNSANGTYVNGQRIRENQSLQVGDRITLGHDEPEFIFESQRTLK</sequence>
<dbReference type="HOGENOM" id="CLU_541647_0_0_3"/>
<dbReference type="GO" id="GO:0005524">
    <property type="term" value="F:ATP binding"/>
    <property type="evidence" value="ECO:0007669"/>
    <property type="project" value="InterPro"/>
</dbReference>
<dbReference type="Pfam" id="PF07714">
    <property type="entry name" value="PK_Tyr_Ser-Thr"/>
    <property type="match status" value="1"/>
</dbReference>
<dbReference type="InterPro" id="IPR050923">
    <property type="entry name" value="Cell_Proc_Reg/RNA_Proc"/>
</dbReference>
<dbReference type="InterPro" id="IPR000719">
    <property type="entry name" value="Prot_kinase_dom"/>
</dbReference>
<evidence type="ECO:0000313" key="5">
    <source>
        <dbReference type="EMBL" id="CCI27953.1"/>
    </source>
</evidence>
<dbReference type="InterPro" id="IPR000253">
    <property type="entry name" value="FHA_dom"/>
</dbReference>
<dbReference type="PROSITE" id="PS50011">
    <property type="entry name" value="PROTEIN_KINASE_DOM"/>
    <property type="match status" value="1"/>
</dbReference>
<feature type="coiled-coil region" evidence="1">
    <location>
        <begin position="351"/>
        <end position="389"/>
    </location>
</feature>
<accession>I4I0X9</accession>
<evidence type="ECO:0000256" key="2">
    <source>
        <dbReference type="SAM" id="MobiDB-lite"/>
    </source>
</evidence>
<feature type="region of interest" description="Disordered" evidence="2">
    <location>
        <begin position="235"/>
        <end position="254"/>
    </location>
</feature>
<proteinExistence type="predicted"/>
<organism evidence="5 6">
    <name type="scientific">Microcystis aeruginosa PCC 9809</name>
    <dbReference type="NCBI Taxonomy" id="1160285"/>
    <lineage>
        <taxon>Bacteria</taxon>
        <taxon>Bacillati</taxon>
        <taxon>Cyanobacteriota</taxon>
        <taxon>Cyanophyceae</taxon>
        <taxon>Oscillatoriophycideae</taxon>
        <taxon>Chroococcales</taxon>
        <taxon>Microcystaceae</taxon>
        <taxon>Microcystis</taxon>
    </lineage>
</organism>
<evidence type="ECO:0008006" key="7">
    <source>
        <dbReference type="Google" id="ProtNLM"/>
    </source>
</evidence>
<dbReference type="RefSeq" id="WP_002798578.1">
    <property type="nucleotide sequence ID" value="NZ_HE973776.1"/>
</dbReference>
<feature type="domain" description="Protein kinase" evidence="4">
    <location>
        <begin position="1"/>
        <end position="376"/>
    </location>
</feature>
<dbReference type="CDD" id="cd00060">
    <property type="entry name" value="FHA"/>
    <property type="match status" value="1"/>
</dbReference>
<keyword evidence="1" id="KW-0175">Coiled coil</keyword>
<dbReference type="SMART" id="SM00240">
    <property type="entry name" value="FHA"/>
    <property type="match status" value="1"/>
</dbReference>
<evidence type="ECO:0000259" key="4">
    <source>
        <dbReference type="PROSITE" id="PS50011"/>
    </source>
</evidence>
<dbReference type="SUPFAM" id="SSF56112">
    <property type="entry name" value="Protein kinase-like (PK-like)"/>
    <property type="match status" value="1"/>
</dbReference>
<dbReference type="EMBL" id="CAIO01000416">
    <property type="protein sequence ID" value="CCI27953.1"/>
    <property type="molecule type" value="Genomic_DNA"/>
</dbReference>
<gene>
    <name evidence="5" type="ORF">MICAH_4730001</name>
</gene>
<dbReference type="InterPro" id="IPR011009">
    <property type="entry name" value="Kinase-like_dom_sf"/>
</dbReference>
<dbReference type="Gene3D" id="1.10.510.10">
    <property type="entry name" value="Transferase(Phosphotransferase) domain 1"/>
    <property type="match status" value="1"/>
</dbReference>
<reference evidence="5 6" key="1">
    <citation type="submission" date="2012-04" db="EMBL/GenBank/DDBJ databases">
        <authorList>
            <person name="Genoscope - CEA"/>
        </authorList>
    </citation>
    <scope>NUCLEOTIDE SEQUENCE [LARGE SCALE GENOMIC DNA]</scope>
    <source>
        <strain evidence="5 6">9809</strain>
    </source>
</reference>
<name>I4I0X9_MICAE</name>
<feature type="compositionally biased region" description="Basic and acidic residues" evidence="2">
    <location>
        <begin position="236"/>
        <end position="254"/>
    </location>
</feature>
<evidence type="ECO:0000313" key="6">
    <source>
        <dbReference type="Proteomes" id="UP000004775"/>
    </source>
</evidence>
<dbReference type="GO" id="GO:0004672">
    <property type="term" value="F:protein kinase activity"/>
    <property type="evidence" value="ECO:0007669"/>
    <property type="project" value="InterPro"/>
</dbReference>
<dbReference type="Gene3D" id="2.60.200.20">
    <property type="match status" value="1"/>
</dbReference>
<dbReference type="Pfam" id="PF00498">
    <property type="entry name" value="FHA"/>
    <property type="match status" value="1"/>
</dbReference>
<dbReference type="AlphaFoldDB" id="I4I0X9"/>
<dbReference type="PANTHER" id="PTHR23308">
    <property type="entry name" value="NUCLEAR INHIBITOR OF PROTEIN PHOSPHATASE-1"/>
    <property type="match status" value="1"/>
</dbReference>
<protein>
    <recommendedName>
        <fullName evidence="7">FHA domain-containing protein</fullName>
    </recommendedName>
</protein>